<dbReference type="Pfam" id="PF13283">
    <property type="entry name" value="NfrA_C"/>
    <property type="match status" value="1"/>
</dbReference>
<dbReference type="STRING" id="1458461.BN1012_Phect1189"/>
<sequence>MTSRPTIAIRTAGIAILAAGVLLPATLSAATPDQPGQMVVAQADIGQTLIADGDKAWQAGNPTQAADLYGRAVETGNLTSAQRAYALRALGFVSAEIGNPDEAARAFKASLSIEDNPGAALGLAVSLRQAGDTASANAALAKVDRRVLTTDQLPFYLDEKASASLPENPQGAITALEEAVTLNESVYRRVRLSQLYRQTGDTAKAQANLEKAEAALAAQPGAAADVAYAALTSGDDAAAARYFEQARAGGGLTSNGLADYGYALKRQGDLDGSTELFRDAIDTHDASPDAQDPSGKRRLFRLRREVSYTERTWYADAFLSFRDNSVDLVSAPEAGESDSFAGWEVGYIAPQIGSMKHRALTLFTRGFTGFEGDTLNTREESLQLGVGARFRPLADHNLVFTVERLISVGDQARDAWLLVAGYSLADGLDIDPVLNDWESWNVYADVAYIPDDPRFVATNLEGWYGHSFKLSESVVLTPHVLAAARYSDDKFDTNRVIEAGPGVGLRYWFNEDKYTGPRSYFDFKVQYRYAFVNEDDRDDGAFVGTAILHY</sequence>
<evidence type="ECO:0000313" key="3">
    <source>
        <dbReference type="EMBL" id="CDO59403.1"/>
    </source>
</evidence>
<evidence type="ECO:0000259" key="2">
    <source>
        <dbReference type="Pfam" id="PF13283"/>
    </source>
</evidence>
<dbReference type="OrthoDB" id="7399085at2"/>
<evidence type="ECO:0000256" key="1">
    <source>
        <dbReference type="SAM" id="SignalP"/>
    </source>
</evidence>
<protein>
    <submittedName>
        <fullName evidence="3">Bacteriophage N4 adsorption protein A</fullName>
    </submittedName>
</protein>
<accession>X5M824</accession>
<dbReference type="InterPro" id="IPR019734">
    <property type="entry name" value="TPR_rpt"/>
</dbReference>
<organism evidence="3 4">
    <name type="scientific">Candidatus Phaeomarinibacter ectocarpi</name>
    <dbReference type="NCBI Taxonomy" id="1458461"/>
    <lineage>
        <taxon>Bacteria</taxon>
        <taxon>Pseudomonadati</taxon>
        <taxon>Pseudomonadota</taxon>
        <taxon>Alphaproteobacteria</taxon>
        <taxon>Hyphomicrobiales</taxon>
        <taxon>Parvibaculaceae</taxon>
        <taxon>Candidatus Phaeomarinibacter</taxon>
    </lineage>
</organism>
<feature type="signal peptide" evidence="1">
    <location>
        <begin position="1"/>
        <end position="29"/>
    </location>
</feature>
<dbReference type="SUPFAM" id="SSF48452">
    <property type="entry name" value="TPR-like"/>
    <property type="match status" value="2"/>
</dbReference>
<name>X5M824_9HYPH</name>
<dbReference type="HOGENOM" id="CLU_494949_0_0_5"/>
<dbReference type="AlphaFoldDB" id="X5M824"/>
<dbReference type="Pfam" id="PF13181">
    <property type="entry name" value="TPR_8"/>
    <property type="match status" value="1"/>
</dbReference>
<dbReference type="InterPro" id="IPR025137">
    <property type="entry name" value="NfrA_C"/>
</dbReference>
<feature type="domain" description="Bacteriophage N4 adsorption protein A C-terminal" evidence="2">
    <location>
        <begin position="379"/>
        <end position="544"/>
    </location>
</feature>
<keyword evidence="1" id="KW-0732">Signal</keyword>
<dbReference type="EMBL" id="HG966617">
    <property type="protein sequence ID" value="CDO59403.1"/>
    <property type="molecule type" value="Genomic_DNA"/>
</dbReference>
<dbReference type="RefSeq" id="WP_043950068.1">
    <property type="nucleotide sequence ID" value="NZ_HG966617.1"/>
</dbReference>
<dbReference type="Gene3D" id="1.25.40.10">
    <property type="entry name" value="Tetratricopeptide repeat domain"/>
    <property type="match status" value="2"/>
</dbReference>
<dbReference type="InterPro" id="IPR011990">
    <property type="entry name" value="TPR-like_helical_dom_sf"/>
</dbReference>
<dbReference type="Proteomes" id="UP000032160">
    <property type="component" value="Chromosome I"/>
</dbReference>
<gene>
    <name evidence="3" type="ORF">BN1012_Phect1189</name>
</gene>
<reference evidence="3 4" key="1">
    <citation type="journal article" date="2014" name="Front. Genet.">
        <title>Genome and metabolic network of "Candidatus Phaeomarinobacter ectocarpi" Ec32, a new candidate genus of Alphaproteobacteria frequently associated with brown algae.</title>
        <authorList>
            <person name="Dittami S.M."/>
            <person name="Barbeyron T."/>
            <person name="Boyen C."/>
            <person name="Cambefort J."/>
            <person name="Collet G."/>
            <person name="Delage L."/>
            <person name="Gobet A."/>
            <person name="Groisillier A."/>
            <person name="Leblanc C."/>
            <person name="Michel G."/>
            <person name="Scornet D."/>
            <person name="Siegel A."/>
            <person name="Tapia J.E."/>
            <person name="Tonon T."/>
        </authorList>
    </citation>
    <scope>NUCLEOTIDE SEQUENCE [LARGE SCALE GENOMIC DNA]</scope>
    <source>
        <strain evidence="3 4">Ec32</strain>
    </source>
</reference>
<dbReference type="KEGG" id="pect:BN1012_Phect1189"/>
<evidence type="ECO:0000313" key="4">
    <source>
        <dbReference type="Proteomes" id="UP000032160"/>
    </source>
</evidence>
<feature type="chain" id="PRO_5004959928" evidence="1">
    <location>
        <begin position="30"/>
        <end position="550"/>
    </location>
</feature>
<keyword evidence="4" id="KW-1185">Reference proteome</keyword>
<proteinExistence type="predicted"/>